<dbReference type="Gene3D" id="3.40.50.720">
    <property type="entry name" value="NAD(P)-binding Rossmann-like Domain"/>
    <property type="match status" value="1"/>
</dbReference>
<dbReference type="AlphaFoldDB" id="A0A4S4AB51"/>
<name>A0A4S4AB51_9RHOO</name>
<dbReference type="Pfam" id="PF01370">
    <property type="entry name" value="Epimerase"/>
    <property type="match status" value="1"/>
</dbReference>
<evidence type="ECO:0000313" key="2">
    <source>
        <dbReference type="EMBL" id="THF56187.1"/>
    </source>
</evidence>
<dbReference type="InterPro" id="IPR036291">
    <property type="entry name" value="NAD(P)-bd_dom_sf"/>
</dbReference>
<keyword evidence="3" id="KW-1185">Reference proteome</keyword>
<sequence>MKCCWKELSPMAPRKPILLIGGTGFFGLALARALAGTRNEVHILSRTAQPGIHNGITFHRGSQDNASIVEPLLARAGTVIHLASTTTPGLSAGRSSVDAIENLLPAARLMEIMAARPPERLFFVSTGGAIYGNPEYLPVDETHPSHPLSSHAAGKAALEGFFSSFAHCAGIPLTILRPSNLYGPGQTLRNGFGLVRTLLDKARRGKTFELWGEDSTVRDYLFIDDAVDAVIALLGSARCEGTYNLGAGIGTTTDELLTLMSHVTQCSLEVIRKPARKVDVRAVYLDCTRLERLTGWKPKIDLEQGIRRTWQWLVTSPT</sequence>
<dbReference type="PANTHER" id="PTHR43245">
    <property type="entry name" value="BIFUNCTIONAL POLYMYXIN RESISTANCE PROTEIN ARNA"/>
    <property type="match status" value="1"/>
</dbReference>
<accession>A0A4S4AB51</accession>
<evidence type="ECO:0000313" key="3">
    <source>
        <dbReference type="Proteomes" id="UP000307956"/>
    </source>
</evidence>
<proteinExistence type="predicted"/>
<evidence type="ECO:0000259" key="1">
    <source>
        <dbReference type="Pfam" id="PF01370"/>
    </source>
</evidence>
<organism evidence="2 3">
    <name type="scientific">Pseudothauera rhizosphaerae</name>
    <dbReference type="NCBI Taxonomy" id="2565932"/>
    <lineage>
        <taxon>Bacteria</taxon>
        <taxon>Pseudomonadati</taxon>
        <taxon>Pseudomonadota</taxon>
        <taxon>Betaproteobacteria</taxon>
        <taxon>Rhodocyclales</taxon>
        <taxon>Zoogloeaceae</taxon>
        <taxon>Pseudothauera</taxon>
    </lineage>
</organism>
<feature type="domain" description="NAD-dependent epimerase/dehydratase" evidence="1">
    <location>
        <begin position="17"/>
        <end position="246"/>
    </location>
</feature>
<dbReference type="Proteomes" id="UP000307956">
    <property type="component" value="Unassembled WGS sequence"/>
</dbReference>
<dbReference type="EMBL" id="SSOD01000021">
    <property type="protein sequence ID" value="THF56187.1"/>
    <property type="molecule type" value="Genomic_DNA"/>
</dbReference>
<dbReference type="OrthoDB" id="9803010at2"/>
<dbReference type="Gene3D" id="3.90.25.10">
    <property type="entry name" value="UDP-galactose 4-epimerase, domain 1"/>
    <property type="match status" value="1"/>
</dbReference>
<dbReference type="SUPFAM" id="SSF51735">
    <property type="entry name" value="NAD(P)-binding Rossmann-fold domains"/>
    <property type="match status" value="1"/>
</dbReference>
<protein>
    <submittedName>
        <fullName evidence="2">NAD-dependent epimerase/dehydratase family protein</fullName>
    </submittedName>
</protein>
<comment type="caution">
    <text evidence="2">The sequence shown here is derived from an EMBL/GenBank/DDBJ whole genome shotgun (WGS) entry which is preliminary data.</text>
</comment>
<dbReference type="PANTHER" id="PTHR43245:SF13">
    <property type="entry name" value="UDP-D-APIOSE_UDP-D-XYLOSE SYNTHASE 2"/>
    <property type="match status" value="1"/>
</dbReference>
<dbReference type="InterPro" id="IPR001509">
    <property type="entry name" value="Epimerase_deHydtase"/>
</dbReference>
<gene>
    <name evidence="2" type="ORF">E6O51_19500</name>
</gene>
<reference evidence="2 3" key="1">
    <citation type="submission" date="2019-04" db="EMBL/GenBank/DDBJ databases">
        <title>Azoarcus rhizosphaerae sp. nov. isolated from rhizosphere of Ficus religiosa.</title>
        <authorList>
            <person name="Lin S.-Y."/>
            <person name="Hameed A."/>
            <person name="Hsu Y.-H."/>
            <person name="Young C.-C."/>
        </authorList>
    </citation>
    <scope>NUCLEOTIDE SEQUENCE [LARGE SCALE GENOMIC DNA]</scope>
    <source>
        <strain evidence="2 3">CC-YHH848</strain>
    </source>
</reference>
<dbReference type="InterPro" id="IPR050177">
    <property type="entry name" value="Lipid_A_modif_metabolic_enz"/>
</dbReference>